<keyword evidence="1" id="KW-0812">Transmembrane</keyword>
<dbReference type="AlphaFoldDB" id="A0A0A3Y3M4"/>
<evidence type="ECO:0000313" key="3">
    <source>
        <dbReference type="Proteomes" id="UP000030377"/>
    </source>
</evidence>
<proteinExistence type="predicted"/>
<comment type="caution">
    <text evidence="2">The sequence shown here is derived from an EMBL/GenBank/DDBJ whole genome shotgun (WGS) entry which is preliminary data.</text>
</comment>
<protein>
    <submittedName>
        <fullName evidence="2">Uncharacterized protein</fullName>
    </submittedName>
</protein>
<gene>
    <name evidence="2" type="ORF">MA20_00825</name>
</gene>
<dbReference type="STRING" id="375.BKD09_RS12220"/>
<accession>A0A0A3Y3M4</accession>
<keyword evidence="1" id="KW-1133">Transmembrane helix</keyword>
<dbReference type="EMBL" id="JRPN01000001">
    <property type="protein sequence ID" value="KGT81327.1"/>
    <property type="molecule type" value="Genomic_DNA"/>
</dbReference>
<sequence>MSMLTHGVERPLGWAERPARISPERKAQLKRLALSALTLLSMGSVLTALIALKTAIYVWHLHA</sequence>
<evidence type="ECO:0000256" key="1">
    <source>
        <dbReference type="SAM" id="Phobius"/>
    </source>
</evidence>
<name>A0A0A3Y3M4_BRAJP</name>
<evidence type="ECO:0000313" key="2">
    <source>
        <dbReference type="EMBL" id="KGT81327.1"/>
    </source>
</evidence>
<dbReference type="RefSeq" id="WP_028160680.1">
    <property type="nucleotide sequence ID" value="NZ_CP126005.1"/>
</dbReference>
<keyword evidence="1" id="KW-0472">Membrane</keyword>
<feature type="transmembrane region" description="Helical" evidence="1">
    <location>
        <begin position="32"/>
        <end position="59"/>
    </location>
</feature>
<organism evidence="2 3">
    <name type="scientific">Bradyrhizobium japonicum</name>
    <dbReference type="NCBI Taxonomy" id="375"/>
    <lineage>
        <taxon>Bacteria</taxon>
        <taxon>Pseudomonadati</taxon>
        <taxon>Pseudomonadota</taxon>
        <taxon>Alphaproteobacteria</taxon>
        <taxon>Hyphomicrobiales</taxon>
        <taxon>Nitrobacteraceae</taxon>
        <taxon>Bradyrhizobium</taxon>
    </lineage>
</organism>
<reference evidence="2 3" key="1">
    <citation type="submission" date="2014-09" db="EMBL/GenBank/DDBJ databases">
        <title>Draft genome of Bradyrhizobium japonicum Is-34.</title>
        <authorList>
            <person name="Tsurumaru H."/>
            <person name="Yamakawa T."/>
            <person name="Hashimoto S."/>
            <person name="Okizaki K."/>
            <person name="Kanesaki Y."/>
            <person name="Yoshikawa H."/>
            <person name="Yajima S."/>
        </authorList>
    </citation>
    <scope>NUCLEOTIDE SEQUENCE [LARGE SCALE GENOMIC DNA]</scope>
    <source>
        <strain evidence="2 3">Is-34</strain>
    </source>
</reference>
<dbReference type="Proteomes" id="UP000030377">
    <property type="component" value="Unassembled WGS sequence"/>
</dbReference>